<dbReference type="PANTHER" id="PTHR46577:SF1">
    <property type="entry name" value="HTH-TYPE TRANSCRIPTIONAL REGULATORY PROTEIN GABR"/>
    <property type="match status" value="1"/>
</dbReference>
<dbReference type="SMART" id="SM00345">
    <property type="entry name" value="HTH_GNTR"/>
    <property type="match status" value="1"/>
</dbReference>
<evidence type="ECO:0000313" key="7">
    <source>
        <dbReference type="EMBL" id="GLQ86509.1"/>
    </source>
</evidence>
<dbReference type="RefSeq" id="WP_284329898.1">
    <property type="nucleotide sequence ID" value="NZ_BSOA01000002.1"/>
</dbReference>
<gene>
    <name evidence="7" type="ORF">GCM10007898_00750</name>
</gene>
<dbReference type="Gene3D" id="3.40.640.10">
    <property type="entry name" value="Type I PLP-dependent aspartate aminotransferase-like (Major domain)"/>
    <property type="match status" value="1"/>
</dbReference>
<dbReference type="Gene3D" id="1.10.10.10">
    <property type="entry name" value="Winged helix-like DNA-binding domain superfamily/Winged helix DNA-binding domain"/>
    <property type="match status" value="1"/>
</dbReference>
<dbReference type="EMBL" id="BSOA01000002">
    <property type="protein sequence ID" value="GLQ86509.1"/>
    <property type="molecule type" value="Genomic_DNA"/>
</dbReference>
<dbReference type="InterPro" id="IPR051446">
    <property type="entry name" value="HTH_trans_reg/aminotransferase"/>
</dbReference>
<keyword evidence="2" id="KW-0663">Pyridoxal phosphate</keyword>
<dbReference type="PANTHER" id="PTHR46577">
    <property type="entry name" value="HTH-TYPE TRANSCRIPTIONAL REGULATORY PROTEIN GABR"/>
    <property type="match status" value="1"/>
</dbReference>
<dbReference type="InterPro" id="IPR036388">
    <property type="entry name" value="WH-like_DNA-bd_sf"/>
</dbReference>
<keyword evidence="3" id="KW-0805">Transcription regulation</keyword>
<sequence length="487" mass="54004">MEHPFEFPLELPERGSRQRMAALHRQLRAAILDGRLKPGLRLPATRELAEALEVSRNTVVAAYDLLLGDGYIEARRGAGNFVADLAMRRSGRHAQADNLPPDSRTPDSRLASYWQNFTSVPTPMRADGFAYDFRLGIPDSRSFPYDIWRRLSARVLRNLSKAAPFYDLAQGRLPLRQAIAQHISFARAVSCEAEDVVVTSGAQQAFDLLARVLVTPGQTVVAVEDPGYPPLRAVFLAAGARVVDVPVDEEGLIVDQLPRDTNVIYVTPSHQFPLGVVMSPHRRVQLLEFARTHGALVIEDDYDSEFRYSTRPLDALQTLDRDDSVCYVGTFSKCLFPTLRLGYAVVPPWLRTALANAKHQADWHGDVLAQDSLAAFIAEGHLVRYVRHMRKLYAERRDALLDALQRYGKGKLHVYPSDAGLHLAARLDVPVDSSILLGRAMASGINLEPLDWDARDGALVNGLAFGFGLIDLERIDEGIASLMKLIG</sequence>
<proteinExistence type="inferred from homology"/>
<dbReference type="PRINTS" id="PR00035">
    <property type="entry name" value="HTHGNTR"/>
</dbReference>
<reference evidence="8" key="1">
    <citation type="journal article" date="2019" name="Int. J. Syst. Evol. Microbiol.">
        <title>The Global Catalogue of Microorganisms (GCM) 10K type strain sequencing project: providing services to taxonomists for standard genome sequencing and annotation.</title>
        <authorList>
            <consortium name="The Broad Institute Genomics Platform"/>
            <consortium name="The Broad Institute Genome Sequencing Center for Infectious Disease"/>
            <person name="Wu L."/>
            <person name="Ma J."/>
        </authorList>
    </citation>
    <scope>NUCLEOTIDE SEQUENCE [LARGE SCALE GENOMIC DNA]</scope>
    <source>
        <strain evidence="8">NBRC 111981</strain>
    </source>
</reference>
<dbReference type="SUPFAM" id="SSF46785">
    <property type="entry name" value="Winged helix' DNA-binding domain"/>
    <property type="match status" value="1"/>
</dbReference>
<keyword evidence="5" id="KW-0804">Transcription</keyword>
<dbReference type="CDD" id="cd07377">
    <property type="entry name" value="WHTH_GntR"/>
    <property type="match status" value="1"/>
</dbReference>
<dbReference type="PROSITE" id="PS50949">
    <property type="entry name" value="HTH_GNTR"/>
    <property type="match status" value="1"/>
</dbReference>
<comment type="caution">
    <text evidence="7">The sequence shown here is derived from an EMBL/GenBank/DDBJ whole genome shotgun (WGS) entry which is preliminary data.</text>
</comment>
<protein>
    <submittedName>
        <fullName evidence="7">GntR family transcriptional regulator</fullName>
    </submittedName>
</protein>
<dbReference type="InterPro" id="IPR015424">
    <property type="entry name" value="PyrdxlP-dep_Trfase"/>
</dbReference>
<dbReference type="InterPro" id="IPR015421">
    <property type="entry name" value="PyrdxlP-dep_Trfase_major"/>
</dbReference>
<keyword evidence="8" id="KW-1185">Reference proteome</keyword>
<dbReference type="InterPro" id="IPR036390">
    <property type="entry name" value="WH_DNA-bd_sf"/>
</dbReference>
<dbReference type="Proteomes" id="UP001156627">
    <property type="component" value="Unassembled WGS sequence"/>
</dbReference>
<keyword evidence="4" id="KW-0238">DNA-binding</keyword>
<dbReference type="CDD" id="cd00609">
    <property type="entry name" value="AAT_like"/>
    <property type="match status" value="1"/>
</dbReference>
<dbReference type="InterPro" id="IPR000524">
    <property type="entry name" value="Tscrpt_reg_HTH_GntR"/>
</dbReference>
<name>A0ABQ5X751_9GAMM</name>
<evidence type="ECO:0000256" key="1">
    <source>
        <dbReference type="ARBA" id="ARBA00005384"/>
    </source>
</evidence>
<evidence type="ECO:0000313" key="8">
    <source>
        <dbReference type="Proteomes" id="UP001156627"/>
    </source>
</evidence>
<dbReference type="InterPro" id="IPR004839">
    <property type="entry name" value="Aminotransferase_I/II_large"/>
</dbReference>
<organism evidence="7 8">
    <name type="scientific">Dyella flagellata</name>
    <dbReference type="NCBI Taxonomy" id="1867833"/>
    <lineage>
        <taxon>Bacteria</taxon>
        <taxon>Pseudomonadati</taxon>
        <taxon>Pseudomonadota</taxon>
        <taxon>Gammaproteobacteria</taxon>
        <taxon>Lysobacterales</taxon>
        <taxon>Rhodanobacteraceae</taxon>
        <taxon>Dyella</taxon>
    </lineage>
</organism>
<evidence type="ECO:0000256" key="3">
    <source>
        <dbReference type="ARBA" id="ARBA00023015"/>
    </source>
</evidence>
<evidence type="ECO:0000256" key="2">
    <source>
        <dbReference type="ARBA" id="ARBA00022898"/>
    </source>
</evidence>
<evidence type="ECO:0000256" key="5">
    <source>
        <dbReference type="ARBA" id="ARBA00023163"/>
    </source>
</evidence>
<dbReference type="Pfam" id="PF00392">
    <property type="entry name" value="GntR"/>
    <property type="match status" value="1"/>
</dbReference>
<evidence type="ECO:0000259" key="6">
    <source>
        <dbReference type="PROSITE" id="PS50949"/>
    </source>
</evidence>
<comment type="similarity">
    <text evidence="1">In the C-terminal section; belongs to the class-I pyridoxal-phosphate-dependent aminotransferase family.</text>
</comment>
<accession>A0ABQ5X751</accession>
<feature type="domain" description="HTH gntR-type" evidence="6">
    <location>
        <begin position="17"/>
        <end position="85"/>
    </location>
</feature>
<dbReference type="Pfam" id="PF00155">
    <property type="entry name" value="Aminotran_1_2"/>
    <property type="match status" value="1"/>
</dbReference>
<evidence type="ECO:0000256" key="4">
    <source>
        <dbReference type="ARBA" id="ARBA00023125"/>
    </source>
</evidence>
<dbReference type="SUPFAM" id="SSF53383">
    <property type="entry name" value="PLP-dependent transferases"/>
    <property type="match status" value="1"/>
</dbReference>